<comment type="caution">
    <text evidence="2">The sequence shown here is derived from an EMBL/GenBank/DDBJ whole genome shotgun (WGS) entry which is preliminary data.</text>
</comment>
<sequence>MTLPPGYHNKNDNKVCKLLKSLYGLKQAPRKWNEKLSNSLISFGFKQSYNDYSMFVKVSGKLIVFLLVYVDDIIVTGNCESEITKVKEFLKSQFLINNLGKLKSFLDIEVNVPNGICLSQRKYCLVLLHDFGMLSCKPVKTPLESNIVFDNNKDVLMESVTDFQRLIGKLIYLTITRSDISYAVHVLSYFLVILVSWKSKKQSTITRSSTESEYRALSSLSWELIWIFKILYDIGFKIPIPINIFYDNESATKLTMNPVFHDKTKHFETDVHFIREKIIKGVVRLVKISSSNQIVDIFTKSLISSQHESLSDKLSLFDPFSSK</sequence>
<dbReference type="EMBL" id="NBSK02000007">
    <property type="protein sequence ID" value="KAJ0196743.1"/>
    <property type="molecule type" value="Genomic_DNA"/>
</dbReference>
<feature type="domain" description="Reverse transcriptase Ty1/copia-type" evidence="1">
    <location>
        <begin position="2"/>
        <end position="144"/>
    </location>
</feature>
<organism evidence="2 3">
    <name type="scientific">Lactuca sativa</name>
    <name type="common">Garden lettuce</name>
    <dbReference type="NCBI Taxonomy" id="4236"/>
    <lineage>
        <taxon>Eukaryota</taxon>
        <taxon>Viridiplantae</taxon>
        <taxon>Streptophyta</taxon>
        <taxon>Embryophyta</taxon>
        <taxon>Tracheophyta</taxon>
        <taxon>Spermatophyta</taxon>
        <taxon>Magnoliopsida</taxon>
        <taxon>eudicotyledons</taxon>
        <taxon>Gunneridae</taxon>
        <taxon>Pentapetalae</taxon>
        <taxon>asterids</taxon>
        <taxon>campanulids</taxon>
        <taxon>Asterales</taxon>
        <taxon>Asteraceae</taxon>
        <taxon>Cichorioideae</taxon>
        <taxon>Cichorieae</taxon>
        <taxon>Lactucinae</taxon>
        <taxon>Lactuca</taxon>
    </lineage>
</organism>
<name>A0A9R1V1P5_LACSA</name>
<dbReference type="AlphaFoldDB" id="A0A9R1V1P5"/>
<dbReference type="PANTHER" id="PTHR11439:SF508">
    <property type="entry name" value="RNA-DIRECTED DNA POLYMERASE"/>
    <property type="match status" value="1"/>
</dbReference>
<evidence type="ECO:0000259" key="1">
    <source>
        <dbReference type="Pfam" id="PF07727"/>
    </source>
</evidence>
<gene>
    <name evidence="2" type="ORF">LSAT_V11C700360620</name>
</gene>
<dbReference type="Proteomes" id="UP000235145">
    <property type="component" value="Unassembled WGS sequence"/>
</dbReference>
<reference evidence="2 3" key="1">
    <citation type="journal article" date="2017" name="Nat. Commun.">
        <title>Genome assembly with in vitro proximity ligation data and whole-genome triplication in lettuce.</title>
        <authorList>
            <person name="Reyes-Chin-Wo S."/>
            <person name="Wang Z."/>
            <person name="Yang X."/>
            <person name="Kozik A."/>
            <person name="Arikit S."/>
            <person name="Song C."/>
            <person name="Xia L."/>
            <person name="Froenicke L."/>
            <person name="Lavelle D.O."/>
            <person name="Truco M.J."/>
            <person name="Xia R."/>
            <person name="Zhu S."/>
            <person name="Xu C."/>
            <person name="Xu H."/>
            <person name="Xu X."/>
            <person name="Cox K."/>
            <person name="Korf I."/>
            <person name="Meyers B.C."/>
            <person name="Michelmore R.W."/>
        </authorList>
    </citation>
    <scope>NUCLEOTIDE SEQUENCE [LARGE SCALE GENOMIC DNA]</scope>
    <source>
        <strain evidence="3">cv. Salinas</strain>
        <tissue evidence="2">Seedlings</tissue>
    </source>
</reference>
<dbReference type="InterPro" id="IPR013103">
    <property type="entry name" value="RVT_2"/>
</dbReference>
<keyword evidence="3" id="KW-1185">Reference proteome</keyword>
<dbReference type="InterPro" id="IPR043502">
    <property type="entry name" value="DNA/RNA_pol_sf"/>
</dbReference>
<evidence type="ECO:0000313" key="2">
    <source>
        <dbReference type="EMBL" id="KAJ0196743.1"/>
    </source>
</evidence>
<proteinExistence type="predicted"/>
<dbReference type="SUPFAM" id="SSF56672">
    <property type="entry name" value="DNA/RNA polymerases"/>
    <property type="match status" value="1"/>
</dbReference>
<evidence type="ECO:0000313" key="3">
    <source>
        <dbReference type="Proteomes" id="UP000235145"/>
    </source>
</evidence>
<dbReference type="CDD" id="cd09272">
    <property type="entry name" value="RNase_HI_RT_Ty1"/>
    <property type="match status" value="1"/>
</dbReference>
<protein>
    <recommendedName>
        <fullName evidence="1">Reverse transcriptase Ty1/copia-type domain-containing protein</fullName>
    </recommendedName>
</protein>
<dbReference type="PANTHER" id="PTHR11439">
    <property type="entry name" value="GAG-POL-RELATED RETROTRANSPOSON"/>
    <property type="match status" value="1"/>
</dbReference>
<dbReference type="Pfam" id="PF07727">
    <property type="entry name" value="RVT_2"/>
    <property type="match status" value="1"/>
</dbReference>
<accession>A0A9R1V1P5</accession>